<keyword evidence="3 8" id="KW-0812">Transmembrane</keyword>
<feature type="transmembrane region" description="Helical" evidence="8">
    <location>
        <begin position="139"/>
        <end position="159"/>
    </location>
</feature>
<keyword evidence="2" id="KW-0813">Transport</keyword>
<evidence type="ECO:0000256" key="8">
    <source>
        <dbReference type="SAM" id="Phobius"/>
    </source>
</evidence>
<dbReference type="GO" id="GO:0016020">
    <property type="term" value="C:membrane"/>
    <property type="evidence" value="ECO:0007669"/>
    <property type="project" value="UniProtKB-SubCell"/>
</dbReference>
<proteinExistence type="predicted"/>
<evidence type="ECO:0000256" key="4">
    <source>
        <dbReference type="ARBA" id="ARBA00022989"/>
    </source>
</evidence>
<evidence type="ECO:0000256" key="2">
    <source>
        <dbReference type="ARBA" id="ARBA00022448"/>
    </source>
</evidence>
<dbReference type="GO" id="GO:0005254">
    <property type="term" value="F:chloride channel activity"/>
    <property type="evidence" value="ECO:0007669"/>
    <property type="project" value="InterPro"/>
</dbReference>
<evidence type="ECO:0000256" key="3">
    <source>
        <dbReference type="ARBA" id="ARBA00022692"/>
    </source>
</evidence>
<dbReference type="PANTHER" id="PTHR33281">
    <property type="entry name" value="UPF0187 PROTEIN YNEE"/>
    <property type="match status" value="1"/>
</dbReference>
<evidence type="ECO:0000256" key="5">
    <source>
        <dbReference type="ARBA" id="ARBA00023065"/>
    </source>
</evidence>
<protein>
    <recommendedName>
        <fullName evidence="10">Bestrophin homolog</fullName>
    </recommendedName>
</protein>
<sequence length="452" mass="51481">MVHLFRRKDKAAKASPSRKGAAASVTFQKIPNETSPLVEDPLKSPQHDDKPPTLLEAAHAAPVFTMSDTVQAQLQTKYKRDVIYDEDDHLGVMFQLYGSVWPRVLPWCIAVMAVTYLFIYLRNHGIVDLTIADSTGHNFMSILVSFLVVTRVTITYNRFMEARNHLKDLFYSCRELIQYTCILTNQNTSDEAQLWRQDVAYRTIVCLRLAMAAVEHRSTGISAWDVLPDADHATVPLMLNMQDEGAKNYHPPDDVVPIMRALRHGPRSVEDENFRAPIIYAMNLREALTRPRSDAKIFAQRDWHVNETLKLLAITSQFMSAYHGLKKLAVTPFPFPLIQLNRIFLFAWCFSLPLVLIHDNDTMVETLVLVFFTTFGFMGLEYANIELDDPFGDDPNDFPSTRWAESVYEDVYIAIYKTDGYQRAMELRTRITDRIAGGSSSVAREATRSIGS</sequence>
<keyword evidence="5" id="KW-0406">Ion transport</keyword>
<keyword evidence="4 8" id="KW-1133">Transmembrane helix</keyword>
<keyword evidence="6 8" id="KW-0472">Membrane</keyword>
<reference evidence="9" key="1">
    <citation type="submission" date="2021-01" db="EMBL/GenBank/DDBJ databases">
        <authorList>
            <person name="Corre E."/>
            <person name="Pelletier E."/>
            <person name="Niang G."/>
            <person name="Scheremetjew M."/>
            <person name="Finn R."/>
            <person name="Kale V."/>
            <person name="Holt S."/>
            <person name="Cochrane G."/>
            <person name="Meng A."/>
            <person name="Brown T."/>
            <person name="Cohen L."/>
        </authorList>
    </citation>
    <scope>NUCLEOTIDE SEQUENCE</scope>
    <source>
        <strain evidence="9">CCMP127</strain>
    </source>
</reference>
<comment type="subcellular location">
    <subcellularLocation>
        <location evidence="1">Membrane</location>
        <topology evidence="1">Multi-pass membrane protein</topology>
    </subcellularLocation>
</comment>
<feature type="compositionally biased region" description="Basic residues" evidence="7">
    <location>
        <begin position="1"/>
        <end position="10"/>
    </location>
</feature>
<evidence type="ECO:0000313" key="9">
    <source>
        <dbReference type="EMBL" id="CAE0406967.1"/>
    </source>
</evidence>
<evidence type="ECO:0000256" key="6">
    <source>
        <dbReference type="ARBA" id="ARBA00023136"/>
    </source>
</evidence>
<evidence type="ECO:0000256" key="1">
    <source>
        <dbReference type="ARBA" id="ARBA00004141"/>
    </source>
</evidence>
<dbReference type="PANTHER" id="PTHR33281:SF20">
    <property type="match status" value="1"/>
</dbReference>
<evidence type="ECO:0000256" key="7">
    <source>
        <dbReference type="SAM" id="MobiDB-lite"/>
    </source>
</evidence>
<accession>A0A7S3P5P1</accession>
<organism evidence="9">
    <name type="scientific">Amphora coffeiformis</name>
    <dbReference type="NCBI Taxonomy" id="265554"/>
    <lineage>
        <taxon>Eukaryota</taxon>
        <taxon>Sar</taxon>
        <taxon>Stramenopiles</taxon>
        <taxon>Ochrophyta</taxon>
        <taxon>Bacillariophyta</taxon>
        <taxon>Bacillariophyceae</taxon>
        <taxon>Bacillariophycidae</taxon>
        <taxon>Thalassiophysales</taxon>
        <taxon>Catenulaceae</taxon>
        <taxon>Amphora</taxon>
    </lineage>
</organism>
<gene>
    <name evidence="9" type="ORF">ACOF00016_LOCUS4794</name>
</gene>
<feature type="region of interest" description="Disordered" evidence="7">
    <location>
        <begin position="1"/>
        <end position="51"/>
    </location>
</feature>
<evidence type="ECO:0008006" key="10">
    <source>
        <dbReference type="Google" id="ProtNLM"/>
    </source>
</evidence>
<dbReference type="InterPro" id="IPR044669">
    <property type="entry name" value="YneE/VCCN1/2-like"/>
</dbReference>
<feature type="compositionally biased region" description="Polar residues" evidence="7">
    <location>
        <begin position="25"/>
        <end position="35"/>
    </location>
</feature>
<name>A0A7S3P5P1_9STRA</name>
<feature type="transmembrane region" description="Helical" evidence="8">
    <location>
        <begin position="100"/>
        <end position="119"/>
    </location>
</feature>
<dbReference type="EMBL" id="HBIM01005630">
    <property type="protein sequence ID" value="CAE0406967.1"/>
    <property type="molecule type" value="Transcribed_RNA"/>
</dbReference>
<dbReference type="Pfam" id="PF25539">
    <property type="entry name" value="Bestrophin_2"/>
    <property type="match status" value="1"/>
</dbReference>
<feature type="compositionally biased region" description="Basic and acidic residues" evidence="7">
    <location>
        <begin position="40"/>
        <end position="51"/>
    </location>
</feature>
<dbReference type="AlphaFoldDB" id="A0A7S3P5P1"/>